<evidence type="ECO:0000259" key="2">
    <source>
        <dbReference type="PROSITE" id="PS50887"/>
    </source>
</evidence>
<dbReference type="Gene3D" id="3.30.70.270">
    <property type="match status" value="1"/>
</dbReference>
<dbReference type="SUPFAM" id="SSF55073">
    <property type="entry name" value="Nucleotide cyclase"/>
    <property type="match status" value="1"/>
</dbReference>
<dbReference type="InterPro" id="IPR043128">
    <property type="entry name" value="Rev_trsase/Diguanyl_cyclase"/>
</dbReference>
<dbReference type="EMBL" id="JAVDVW010000002">
    <property type="protein sequence ID" value="MDR7100663.1"/>
    <property type="molecule type" value="Genomic_DNA"/>
</dbReference>
<dbReference type="CDD" id="cd01949">
    <property type="entry name" value="GGDEF"/>
    <property type="match status" value="1"/>
</dbReference>
<gene>
    <name evidence="3" type="ORF">J2X04_003044</name>
</gene>
<dbReference type="Proteomes" id="UP001267878">
    <property type="component" value="Unassembled WGS sequence"/>
</dbReference>
<accession>A0ABU1VU59</accession>
<keyword evidence="4" id="KW-1185">Reference proteome</keyword>
<evidence type="ECO:0000313" key="4">
    <source>
        <dbReference type="Proteomes" id="UP001267878"/>
    </source>
</evidence>
<proteinExistence type="predicted"/>
<dbReference type="PANTHER" id="PTHR44757:SF4">
    <property type="entry name" value="DIGUANYLATE CYCLASE DGCE-RELATED"/>
    <property type="match status" value="1"/>
</dbReference>
<dbReference type="NCBIfam" id="TIGR00229">
    <property type="entry name" value="sensory_box"/>
    <property type="match status" value="1"/>
</dbReference>
<dbReference type="InterPro" id="IPR029787">
    <property type="entry name" value="Nucleotide_cyclase"/>
</dbReference>
<dbReference type="SMART" id="SM00267">
    <property type="entry name" value="GGDEF"/>
    <property type="match status" value="1"/>
</dbReference>
<dbReference type="Pfam" id="PF00989">
    <property type="entry name" value="PAS"/>
    <property type="match status" value="1"/>
</dbReference>
<dbReference type="NCBIfam" id="TIGR00254">
    <property type="entry name" value="GGDEF"/>
    <property type="match status" value="1"/>
</dbReference>
<dbReference type="SMART" id="SM00091">
    <property type="entry name" value="PAS"/>
    <property type="match status" value="1"/>
</dbReference>
<sequence length="333" mass="36544">MDDPAVSRDAKLRLRWAKATAALRASQARLARVKAALHALPDGVVVLDPEGRITDINLCALHLTGWPQAQALGRPVHDVVQLRDSQGLAVDLMAAGHGNDATLLVRQDEHEVLVHATCTPVLDESRRRIGAVVTFRNVTTATRLNDELHYHATHDPLTGVSNRRAFESRLERAVTNAARDGTAHALLYLDMDRFKAVNDACGHFAGDELLRGFAVLLQRSLRDVDTVARLGGDEFVMLLEHCDPAEARLLAGRVMEALGEFRFRWQEHEFSVGASMGVVTFHGDAQSPHSLLQRADELCYQAKAHGGGQFEVEAAVRLPDAPGTPQKRVPLWP</sequence>
<dbReference type="CDD" id="cd00130">
    <property type="entry name" value="PAS"/>
    <property type="match status" value="1"/>
</dbReference>
<feature type="domain" description="PAS" evidence="1">
    <location>
        <begin position="29"/>
        <end position="84"/>
    </location>
</feature>
<comment type="caution">
    <text evidence="3">The sequence shown here is derived from an EMBL/GenBank/DDBJ whole genome shotgun (WGS) entry which is preliminary data.</text>
</comment>
<dbReference type="PANTHER" id="PTHR44757">
    <property type="entry name" value="DIGUANYLATE CYCLASE DGCP"/>
    <property type="match status" value="1"/>
</dbReference>
<dbReference type="InterPro" id="IPR000160">
    <property type="entry name" value="GGDEF_dom"/>
</dbReference>
<dbReference type="SUPFAM" id="SSF55785">
    <property type="entry name" value="PYP-like sensor domain (PAS domain)"/>
    <property type="match status" value="1"/>
</dbReference>
<evidence type="ECO:0000259" key="1">
    <source>
        <dbReference type="PROSITE" id="PS50112"/>
    </source>
</evidence>
<organism evidence="3 4">
    <name type="scientific">Agrilutibacter niabensis</name>
    <dbReference type="NCBI Taxonomy" id="380628"/>
    <lineage>
        <taxon>Bacteria</taxon>
        <taxon>Pseudomonadati</taxon>
        <taxon>Pseudomonadota</taxon>
        <taxon>Gammaproteobacteria</taxon>
        <taxon>Lysobacterales</taxon>
        <taxon>Lysobacteraceae</taxon>
        <taxon>Agrilutibacter</taxon>
    </lineage>
</organism>
<dbReference type="InterPro" id="IPR013767">
    <property type="entry name" value="PAS_fold"/>
</dbReference>
<dbReference type="PROSITE" id="PS50112">
    <property type="entry name" value="PAS"/>
    <property type="match status" value="1"/>
</dbReference>
<dbReference type="RefSeq" id="WP_310055698.1">
    <property type="nucleotide sequence ID" value="NZ_JAVDVW010000002.1"/>
</dbReference>
<protein>
    <submittedName>
        <fullName evidence="3">Diguanylate cyclase (GGDEF)-like protein/PAS domain S-box-containing protein</fullName>
    </submittedName>
</protein>
<dbReference type="Pfam" id="PF00990">
    <property type="entry name" value="GGDEF"/>
    <property type="match status" value="1"/>
</dbReference>
<dbReference type="InterPro" id="IPR052155">
    <property type="entry name" value="Biofilm_reg_signaling"/>
</dbReference>
<evidence type="ECO:0000313" key="3">
    <source>
        <dbReference type="EMBL" id="MDR7100663.1"/>
    </source>
</evidence>
<reference evidence="3 4" key="1">
    <citation type="submission" date="2023-07" db="EMBL/GenBank/DDBJ databases">
        <title>Sorghum-associated microbial communities from plants grown in Nebraska, USA.</title>
        <authorList>
            <person name="Schachtman D."/>
        </authorList>
    </citation>
    <scope>NUCLEOTIDE SEQUENCE [LARGE SCALE GENOMIC DNA]</scope>
    <source>
        <strain evidence="3 4">BE187</strain>
    </source>
</reference>
<dbReference type="Gene3D" id="3.30.450.20">
    <property type="entry name" value="PAS domain"/>
    <property type="match status" value="1"/>
</dbReference>
<feature type="domain" description="GGDEF" evidence="2">
    <location>
        <begin position="182"/>
        <end position="315"/>
    </location>
</feature>
<name>A0ABU1VU59_9GAMM</name>
<dbReference type="InterPro" id="IPR000014">
    <property type="entry name" value="PAS"/>
</dbReference>
<dbReference type="InterPro" id="IPR035965">
    <property type="entry name" value="PAS-like_dom_sf"/>
</dbReference>
<dbReference type="PROSITE" id="PS50887">
    <property type="entry name" value="GGDEF"/>
    <property type="match status" value="1"/>
</dbReference>